<dbReference type="CDD" id="cd08889">
    <property type="entry name" value="SRPBCC_PITPNM1-2_like"/>
    <property type="match status" value="1"/>
</dbReference>
<dbReference type="SUPFAM" id="SSF56784">
    <property type="entry name" value="HAD-like"/>
    <property type="match status" value="1"/>
</dbReference>
<feature type="compositionally biased region" description="Basic and acidic residues" evidence="6">
    <location>
        <begin position="637"/>
        <end position="651"/>
    </location>
</feature>
<dbReference type="PRINTS" id="PR00391">
    <property type="entry name" value="PITRANSFER"/>
</dbReference>
<dbReference type="Pfam" id="PF24695">
    <property type="entry name" value="PITM1-3"/>
    <property type="match status" value="1"/>
</dbReference>
<evidence type="ECO:0000256" key="6">
    <source>
        <dbReference type="SAM" id="MobiDB-lite"/>
    </source>
</evidence>
<dbReference type="Gene3D" id="3.30.530.20">
    <property type="match status" value="1"/>
</dbReference>
<keyword evidence="9" id="KW-1185">Reference proteome</keyword>
<feature type="region of interest" description="Disordered" evidence="6">
    <location>
        <begin position="604"/>
        <end position="655"/>
    </location>
</feature>
<gene>
    <name evidence="8" type="primary">LOC115048788</name>
</gene>
<dbReference type="Pfam" id="PF24694">
    <property type="entry name" value="LNS2_PITM1-3"/>
    <property type="match status" value="1"/>
</dbReference>
<name>A0A665WCZ9_ECHNA</name>
<reference evidence="8" key="3">
    <citation type="submission" date="2025-09" db="UniProtKB">
        <authorList>
            <consortium name="Ensembl"/>
        </authorList>
    </citation>
    <scope>IDENTIFICATION</scope>
</reference>
<protein>
    <submittedName>
        <fullName evidence="8">Phosphatidylinositol transfer protein membrane associated 2</fullName>
    </submittedName>
</protein>
<dbReference type="PROSITE" id="PS51043">
    <property type="entry name" value="DDHD"/>
    <property type="match status" value="1"/>
</dbReference>
<dbReference type="GO" id="GO:0035091">
    <property type="term" value="F:phosphatidylinositol binding"/>
    <property type="evidence" value="ECO:0007669"/>
    <property type="project" value="TreeGrafter"/>
</dbReference>
<feature type="domain" description="DDHD" evidence="7">
    <location>
        <begin position="698"/>
        <end position="943"/>
    </location>
</feature>
<dbReference type="GO" id="GO:0046872">
    <property type="term" value="F:metal ion binding"/>
    <property type="evidence" value="ECO:0007669"/>
    <property type="project" value="InterPro"/>
</dbReference>
<dbReference type="InterPro" id="IPR036412">
    <property type="entry name" value="HAD-like_sf"/>
</dbReference>
<feature type="compositionally biased region" description="Polar residues" evidence="6">
    <location>
        <begin position="264"/>
        <end position="274"/>
    </location>
</feature>
<keyword evidence="3" id="KW-0488">Methylation</keyword>
<dbReference type="InterPro" id="IPR004177">
    <property type="entry name" value="DDHD_dom"/>
</dbReference>
<evidence type="ECO:0000313" key="9">
    <source>
        <dbReference type="Proteomes" id="UP000472264"/>
    </source>
</evidence>
<evidence type="ECO:0000256" key="4">
    <source>
        <dbReference type="ARBA" id="ARBA00022553"/>
    </source>
</evidence>
<dbReference type="GO" id="GO:0008526">
    <property type="term" value="F:phosphatidylinositol transfer activity"/>
    <property type="evidence" value="ECO:0007669"/>
    <property type="project" value="TreeGrafter"/>
</dbReference>
<dbReference type="SUPFAM" id="SSF55961">
    <property type="entry name" value="Bet v1-like"/>
    <property type="match status" value="1"/>
</dbReference>
<dbReference type="SMART" id="SM01127">
    <property type="entry name" value="DDHD"/>
    <property type="match status" value="1"/>
</dbReference>
<dbReference type="InterPro" id="IPR001666">
    <property type="entry name" value="PI_transfer"/>
</dbReference>
<feature type="region of interest" description="Disordered" evidence="6">
    <location>
        <begin position="264"/>
        <end position="287"/>
    </location>
</feature>
<evidence type="ECO:0000256" key="2">
    <source>
        <dbReference type="ARBA" id="ARBA00010316"/>
    </source>
</evidence>
<dbReference type="GO" id="GO:0008525">
    <property type="term" value="F:phosphatidylcholine transporter activity"/>
    <property type="evidence" value="ECO:0007669"/>
    <property type="project" value="TreeGrafter"/>
</dbReference>
<dbReference type="GO" id="GO:0005737">
    <property type="term" value="C:cytoplasm"/>
    <property type="evidence" value="ECO:0007669"/>
    <property type="project" value="TreeGrafter"/>
</dbReference>
<dbReference type="GO" id="GO:0031210">
    <property type="term" value="F:phosphatidylcholine binding"/>
    <property type="evidence" value="ECO:0007669"/>
    <property type="project" value="TreeGrafter"/>
</dbReference>
<reference evidence="8" key="2">
    <citation type="submission" date="2025-08" db="UniProtKB">
        <authorList>
            <consortium name="Ensembl"/>
        </authorList>
    </citation>
    <scope>IDENTIFICATION</scope>
</reference>
<accession>A0A665WCZ9</accession>
<dbReference type="Ensembl" id="ENSENLT00000042920.1">
    <property type="protein sequence ID" value="ENSENLP00000041838.1"/>
    <property type="gene ID" value="ENSENLG00000017059.1"/>
</dbReference>
<evidence type="ECO:0000259" key="7">
    <source>
        <dbReference type="PROSITE" id="PS51043"/>
    </source>
</evidence>
<dbReference type="FunFam" id="3.30.530.20:FF:000001">
    <property type="entry name" value="Phosphatidylinositol transfer protein membrane associated 2"/>
    <property type="match status" value="1"/>
</dbReference>
<dbReference type="PANTHER" id="PTHR10658:SF81">
    <property type="entry name" value="PROTEIN RETINAL DEGENERATION B"/>
    <property type="match status" value="1"/>
</dbReference>
<sequence length="1335" mass="148262">MLIKEYRIPMPMSVEEYRIAQLYMIQKKSREESCGEGSGVEILENKPYTDGPGGIGQYTHKVYHIGMHIPSWFRSILPKAALRVEEESWNAYPYTRTRYTCPFVEKFSIDIETYYKPDTGNQADVFNMSAAEKRQRTIDPIDIVTDPIPPHEYKLEEDPRLYKSAKTQRGPLRDDWTQEYNNNPGKTPIMCAYKLCKVEFRYWGMQSKIERFIHDVGLRKVMVRAHRQAWCWQDEWYGLTIEDIRQLELETQLALAMKMAQFSQAEEATETNGDAPSPDQEAKEAISSIEAEEVVVSSGETLQPRGVLTKQWSTSSRSSRSSKRGVSPSRHSLSEWRMQSIARDSDDSSDEEFFDAHEDLSDGEEVFPKEITKWNSNDLMDKIEAADAEETPVFSKSCFSVFPPIALLLIPQESSSQQCLQPSKIHVLILVLHGGNILDTGSGDQNSKQADVNTISTAFDTVMRVHYPAALGRIAIRLVPCPAICAEAFSLVSNLSPYSYDEGCLSSSQDHIPLAALPLLATSAPQYQEAVATVILRANQVYADFIKSLDGSAFSGQICLIGDCVGGILGFDALCSSNQTVNESQNSSRRGSVVSVQDQDLLSPGIIVNSGHGSSSPTLEGSRHLSRSNIDIPRAGAGDDTKKQLPRKRSDSSTYELDTIKQHQAFLSSLHSSVLRSDAASRRSSSSTMLDGGSLGKFDFEVADFFLFGSPLGLVLALRKTVIPVLDVAQLRPACQQVYNLFHPADPSASRLEPLLERKFHLLPPFNVPRYQRFPLGDGNSALLVETVQSNAQLLLDSGLPLSLRCQETISETCIPVPVLNWQEGSLKATPATMESDVVQSHGGVFMDSSYPSSPVTGPLSRGQRRASEVSIASQVSGMADSYTATTIANIAARWWGTKRLDFALYCPDALTAFPTVALPHLFHASYWESTDVVSFLLRQVMRHENSSILEVDGKEVSEFTPSKPREKWLRKRTHVKIRNVTANHRVNDAVFTEDNQQVVTGRFMYGPLDMVTLAAEKVDLHIMTQPPSGEWVYFNTEVTNSSGRVTFTIPEDKRLGIGVYPVKMVVRGDHTFADSYLTVIPRGTEFVVFSIDGSFAASVSIMGSDPKVRAGAVDVVRHWQDLGYLIIYVTGRPDMQKQRVVAWLSQHNFPHGIVSFCDGLVHDPLRHKANFLKSLTEAHMKIFAGYGSTKDISVYASIGLPPSQIYIVGRPTKKMQHQCQFITEGYAAHLSQLEYNHRSRPAKSSSARMVLRKGSFGLGANSDFLRKRNHLLRTISSQPAPSSPTGSIHSRPERTQSQSDSERQGAVQRSMSITASCWGRSSSTKLEPGVLSPK</sequence>
<keyword evidence="4" id="KW-0597">Phosphoprotein</keyword>
<dbReference type="Proteomes" id="UP000472264">
    <property type="component" value="Chromosome 9"/>
</dbReference>
<dbReference type="Gene3D" id="3.40.50.1000">
    <property type="entry name" value="HAD superfamily/HAD-like"/>
    <property type="match status" value="1"/>
</dbReference>
<keyword evidence="5" id="KW-0106">Calcium</keyword>
<dbReference type="PANTHER" id="PTHR10658">
    <property type="entry name" value="PHOSPHATIDYLINOSITOL TRANSFER PROTEIN"/>
    <property type="match status" value="1"/>
</dbReference>
<comment type="similarity">
    <text evidence="2">Belongs to the PtdIns transfer protein family. PI transfer class IIA subfamily.</text>
</comment>
<dbReference type="SMART" id="SM00775">
    <property type="entry name" value="LNS2"/>
    <property type="match status" value="1"/>
</dbReference>
<dbReference type="InterPro" id="IPR055261">
    <property type="entry name" value="PI_transfer_N"/>
</dbReference>
<feature type="region of interest" description="Disordered" evidence="6">
    <location>
        <begin position="1274"/>
        <end position="1335"/>
    </location>
</feature>
<evidence type="ECO:0000313" key="8">
    <source>
        <dbReference type="Ensembl" id="ENSENLP00000041838.1"/>
    </source>
</evidence>
<dbReference type="Pfam" id="PF02862">
    <property type="entry name" value="DDHD"/>
    <property type="match status" value="1"/>
</dbReference>
<dbReference type="InterPro" id="IPR023214">
    <property type="entry name" value="HAD_sf"/>
</dbReference>
<evidence type="ECO:0000256" key="3">
    <source>
        <dbReference type="ARBA" id="ARBA00022481"/>
    </source>
</evidence>
<dbReference type="GO" id="GO:0012505">
    <property type="term" value="C:endomembrane system"/>
    <property type="evidence" value="ECO:0007669"/>
    <property type="project" value="UniProtKB-SubCell"/>
</dbReference>
<feature type="compositionally biased region" description="Polar residues" evidence="6">
    <location>
        <begin position="1308"/>
        <end position="1326"/>
    </location>
</feature>
<dbReference type="InterPro" id="IPR023393">
    <property type="entry name" value="START-like_dom_sf"/>
</dbReference>
<feature type="compositionally biased region" description="Polar residues" evidence="6">
    <location>
        <begin position="1275"/>
        <end position="1289"/>
    </location>
</feature>
<feature type="region of interest" description="Disordered" evidence="6">
    <location>
        <begin position="306"/>
        <end position="361"/>
    </location>
</feature>
<feature type="compositionally biased region" description="Low complexity" evidence="6">
    <location>
        <begin position="313"/>
        <end position="330"/>
    </location>
</feature>
<evidence type="ECO:0000256" key="1">
    <source>
        <dbReference type="ARBA" id="ARBA00004184"/>
    </source>
</evidence>
<dbReference type="Pfam" id="PF02121">
    <property type="entry name" value="IP_trans"/>
    <property type="match status" value="1"/>
</dbReference>
<proteinExistence type="inferred from homology"/>
<dbReference type="FunFam" id="3.40.50.1000:FF:000173">
    <property type="entry name" value="Membrane-associated phosphatidylinositol transfer protein 2"/>
    <property type="match status" value="1"/>
</dbReference>
<evidence type="ECO:0000256" key="5">
    <source>
        <dbReference type="ARBA" id="ARBA00022837"/>
    </source>
</evidence>
<comment type="subcellular location">
    <subcellularLocation>
        <location evidence="1">Endomembrane system</location>
        <topology evidence="1">Peripheral membrane protein</topology>
    </subcellularLocation>
</comment>
<dbReference type="InterPro" id="IPR031315">
    <property type="entry name" value="LNS2/PITP"/>
</dbReference>
<organism evidence="8 9">
    <name type="scientific">Echeneis naucrates</name>
    <name type="common">Live sharksucker</name>
    <dbReference type="NCBI Taxonomy" id="173247"/>
    <lineage>
        <taxon>Eukaryota</taxon>
        <taxon>Metazoa</taxon>
        <taxon>Chordata</taxon>
        <taxon>Craniata</taxon>
        <taxon>Vertebrata</taxon>
        <taxon>Euteleostomi</taxon>
        <taxon>Actinopterygii</taxon>
        <taxon>Neopterygii</taxon>
        <taxon>Teleostei</taxon>
        <taxon>Neoteleostei</taxon>
        <taxon>Acanthomorphata</taxon>
        <taxon>Carangaria</taxon>
        <taxon>Carangiformes</taxon>
        <taxon>Echeneidae</taxon>
        <taxon>Echeneis</taxon>
    </lineage>
</organism>
<reference evidence="8" key="1">
    <citation type="submission" date="2021-04" db="EMBL/GenBank/DDBJ databases">
        <authorList>
            <consortium name="Wellcome Sanger Institute Data Sharing"/>
        </authorList>
    </citation>
    <scope>NUCLEOTIDE SEQUENCE [LARGE SCALE GENOMIC DNA]</scope>
</reference>